<reference evidence="1 2" key="1">
    <citation type="submission" date="2019-08" db="EMBL/GenBank/DDBJ databases">
        <title>Whole genome of Aphis craccivora.</title>
        <authorList>
            <person name="Voronova N.V."/>
            <person name="Shulinski R.S."/>
            <person name="Bandarenka Y.V."/>
            <person name="Zhorov D.G."/>
            <person name="Warner D."/>
        </authorList>
    </citation>
    <scope>NUCLEOTIDE SEQUENCE [LARGE SCALE GENOMIC DNA]</scope>
    <source>
        <strain evidence="1">180601</strain>
        <tissue evidence="1">Whole Body</tissue>
    </source>
</reference>
<dbReference type="Proteomes" id="UP000478052">
    <property type="component" value="Unassembled WGS sequence"/>
</dbReference>
<dbReference type="AlphaFoldDB" id="A0A6G0Z967"/>
<organism evidence="1 2">
    <name type="scientific">Aphis craccivora</name>
    <name type="common">Cowpea aphid</name>
    <dbReference type="NCBI Taxonomy" id="307492"/>
    <lineage>
        <taxon>Eukaryota</taxon>
        <taxon>Metazoa</taxon>
        <taxon>Ecdysozoa</taxon>
        <taxon>Arthropoda</taxon>
        <taxon>Hexapoda</taxon>
        <taxon>Insecta</taxon>
        <taxon>Pterygota</taxon>
        <taxon>Neoptera</taxon>
        <taxon>Paraneoptera</taxon>
        <taxon>Hemiptera</taxon>
        <taxon>Sternorrhyncha</taxon>
        <taxon>Aphidomorpha</taxon>
        <taxon>Aphidoidea</taxon>
        <taxon>Aphididae</taxon>
        <taxon>Aphidini</taxon>
        <taxon>Aphis</taxon>
        <taxon>Aphis</taxon>
    </lineage>
</organism>
<evidence type="ECO:0000313" key="2">
    <source>
        <dbReference type="Proteomes" id="UP000478052"/>
    </source>
</evidence>
<keyword evidence="2" id="KW-1185">Reference proteome</keyword>
<evidence type="ECO:0000313" key="1">
    <source>
        <dbReference type="EMBL" id="KAF0767377.1"/>
    </source>
</evidence>
<gene>
    <name evidence="1" type="ORF">FWK35_00003511</name>
</gene>
<accession>A0A6G0Z967</accession>
<sequence>MEVMHKRFHSVVDLKPKKKVLFAHISYNADKSRVPDSFRQLTLDLGNMNFYNLPSSEKEAVNFLQEYSVAKCTDMSNNNYEQELNLNENTIIDWNNYLCEVCAMAIDNKPHGKIVGPGKFW</sequence>
<comment type="caution">
    <text evidence="1">The sequence shown here is derived from an EMBL/GenBank/DDBJ whole genome shotgun (WGS) entry which is preliminary data.</text>
</comment>
<dbReference type="EMBL" id="VUJU01000981">
    <property type="protein sequence ID" value="KAF0767377.1"/>
    <property type="molecule type" value="Genomic_DNA"/>
</dbReference>
<name>A0A6G0Z967_APHCR</name>
<proteinExistence type="predicted"/>
<protein>
    <submittedName>
        <fullName evidence="1">Uncharacterized protein</fullName>
    </submittedName>
</protein>